<dbReference type="EMBL" id="LR796294">
    <property type="protein sequence ID" value="CAB4134969.1"/>
    <property type="molecule type" value="Genomic_DNA"/>
</dbReference>
<name>A0A6J5LE10_9CAUD</name>
<proteinExistence type="predicted"/>
<evidence type="ECO:0000313" key="2">
    <source>
        <dbReference type="EMBL" id="CAB4134969.1"/>
    </source>
</evidence>
<protein>
    <submittedName>
        <fullName evidence="1">Uncharacterized protein</fullName>
    </submittedName>
</protein>
<dbReference type="EMBL" id="LR796249">
    <property type="protein sequence ID" value="CAB4131603.1"/>
    <property type="molecule type" value="Genomic_DNA"/>
</dbReference>
<evidence type="ECO:0000313" key="1">
    <source>
        <dbReference type="EMBL" id="CAB4131603.1"/>
    </source>
</evidence>
<reference evidence="1" key="1">
    <citation type="submission" date="2020-04" db="EMBL/GenBank/DDBJ databases">
        <authorList>
            <person name="Chiriac C."/>
            <person name="Salcher M."/>
            <person name="Ghai R."/>
            <person name="Kavagutti S V."/>
        </authorList>
    </citation>
    <scope>NUCLEOTIDE SEQUENCE</scope>
</reference>
<gene>
    <name evidence="1" type="ORF">UFOVP127_175</name>
    <name evidence="2" type="ORF">UFOVP276_38</name>
</gene>
<accession>A0A6J5LE10</accession>
<sequence>MKKEAINPVEMGGLIAGGKIMASNIIHRFGDRIPGIARLGKEIAGGWGSYRHAGEAHGVGSLTTRCQYFLATLIWCPYMRTLTESEG</sequence>
<organism evidence="1">
    <name type="scientific">uncultured Caudovirales phage</name>
    <dbReference type="NCBI Taxonomy" id="2100421"/>
    <lineage>
        <taxon>Viruses</taxon>
        <taxon>Duplodnaviria</taxon>
        <taxon>Heunggongvirae</taxon>
        <taxon>Uroviricota</taxon>
        <taxon>Caudoviricetes</taxon>
        <taxon>Peduoviridae</taxon>
        <taxon>Maltschvirus</taxon>
        <taxon>Maltschvirus maltsch</taxon>
    </lineage>
</organism>